<dbReference type="RefSeq" id="WP_061141260.1">
    <property type="nucleotide sequence ID" value="NZ_LNNH01000012.1"/>
</dbReference>
<accession>A0A109MZV3</accession>
<dbReference type="NCBIfam" id="NF037970">
    <property type="entry name" value="vanZ_1"/>
    <property type="match status" value="1"/>
</dbReference>
<organism evidence="3 4">
    <name type="scientific">Peribacillus simplex</name>
    <dbReference type="NCBI Taxonomy" id="1478"/>
    <lineage>
        <taxon>Bacteria</taxon>
        <taxon>Bacillati</taxon>
        <taxon>Bacillota</taxon>
        <taxon>Bacilli</taxon>
        <taxon>Bacillales</taxon>
        <taxon>Bacillaceae</taxon>
        <taxon>Peribacillus</taxon>
    </lineage>
</organism>
<dbReference type="Pfam" id="PF04892">
    <property type="entry name" value="VanZ"/>
    <property type="match status" value="1"/>
</dbReference>
<feature type="domain" description="VanZ-like" evidence="2">
    <location>
        <begin position="19"/>
        <end position="117"/>
    </location>
</feature>
<comment type="caution">
    <text evidence="3">The sequence shown here is derived from an EMBL/GenBank/DDBJ whole genome shotgun (WGS) entry which is preliminary data.</text>
</comment>
<dbReference type="Proteomes" id="UP000064189">
    <property type="component" value="Unassembled WGS sequence"/>
</dbReference>
<keyword evidence="1" id="KW-0812">Transmembrane</keyword>
<dbReference type="AlphaFoldDB" id="A0A109MZV3"/>
<feature type="transmembrane region" description="Helical" evidence="1">
    <location>
        <begin position="99"/>
        <end position="119"/>
    </location>
</feature>
<proteinExistence type="predicted"/>
<dbReference type="EMBL" id="LNNH01000012">
    <property type="protein sequence ID" value="KWW20903.1"/>
    <property type="molecule type" value="Genomic_DNA"/>
</dbReference>
<keyword evidence="1" id="KW-0472">Membrane</keyword>
<feature type="transmembrane region" description="Helical" evidence="1">
    <location>
        <begin position="7"/>
        <end position="26"/>
    </location>
</feature>
<name>A0A109MZV3_9BACI</name>
<feature type="transmembrane region" description="Helical" evidence="1">
    <location>
        <begin position="72"/>
        <end position="87"/>
    </location>
</feature>
<evidence type="ECO:0000313" key="4">
    <source>
        <dbReference type="Proteomes" id="UP000064189"/>
    </source>
</evidence>
<reference evidence="3 4" key="1">
    <citation type="submission" date="2015-11" db="EMBL/GenBank/DDBJ databases">
        <title>Genome Sequence of Bacillus simplex strain VanAntwerpen2.</title>
        <authorList>
            <person name="Couger M.B."/>
        </authorList>
    </citation>
    <scope>NUCLEOTIDE SEQUENCE [LARGE SCALE GENOMIC DNA]</scope>
    <source>
        <strain evidence="3 4">VanAntwerpen02</strain>
    </source>
</reference>
<evidence type="ECO:0000259" key="2">
    <source>
        <dbReference type="Pfam" id="PF04892"/>
    </source>
</evidence>
<dbReference type="InterPro" id="IPR006976">
    <property type="entry name" value="VanZ-like"/>
</dbReference>
<evidence type="ECO:0000313" key="3">
    <source>
        <dbReference type="EMBL" id="KWW20903.1"/>
    </source>
</evidence>
<gene>
    <name evidence="3" type="ORF">AS888_14815</name>
</gene>
<protein>
    <recommendedName>
        <fullName evidence="2">VanZ-like domain-containing protein</fullName>
    </recommendedName>
</protein>
<keyword evidence="1" id="KW-1133">Transmembrane helix</keyword>
<evidence type="ECO:0000256" key="1">
    <source>
        <dbReference type="SAM" id="Phobius"/>
    </source>
</evidence>
<keyword evidence="4" id="KW-1185">Reference proteome</keyword>
<feature type="transmembrane region" description="Helical" evidence="1">
    <location>
        <begin position="46"/>
        <end position="65"/>
    </location>
</feature>
<sequence>MKKALKLVLTLLPFLYMIAIWIMSGNPDDMILDLPSSSIDRFIKEALHLVEFALLFILFVSALAANQKLKPGLSLLAALVACLYGVLDEYHQSFIPYRSATLIDIIKDIIGVAAVYFHVQYHYFKHGRGFLTIIEKATAKK</sequence>